<protein>
    <submittedName>
        <fullName evidence="1">Uncharacterized protein</fullName>
    </submittedName>
</protein>
<proteinExistence type="predicted"/>
<gene>
    <name evidence="1" type="ORF">IAC06_04960</name>
</gene>
<reference evidence="1" key="1">
    <citation type="submission" date="2020-10" db="EMBL/GenBank/DDBJ databases">
        <authorList>
            <person name="Gilroy R."/>
        </authorList>
    </citation>
    <scope>NUCLEOTIDE SEQUENCE</scope>
    <source>
        <strain evidence="1">B1-20833</strain>
    </source>
</reference>
<reference evidence="1" key="2">
    <citation type="journal article" date="2021" name="PeerJ">
        <title>Extensive microbial diversity within the chicken gut microbiome revealed by metagenomics and culture.</title>
        <authorList>
            <person name="Gilroy R."/>
            <person name="Ravi A."/>
            <person name="Getino M."/>
            <person name="Pursley I."/>
            <person name="Horton D.L."/>
            <person name="Alikhan N.F."/>
            <person name="Baker D."/>
            <person name="Gharbi K."/>
            <person name="Hall N."/>
            <person name="Watson M."/>
            <person name="Adriaenssens E.M."/>
            <person name="Foster-Nyarko E."/>
            <person name="Jarju S."/>
            <person name="Secka A."/>
            <person name="Antonio M."/>
            <person name="Oren A."/>
            <person name="Chaudhuri R.R."/>
            <person name="La Ragione R."/>
            <person name="Hildebrand F."/>
            <person name="Pallen M.J."/>
        </authorList>
    </citation>
    <scope>NUCLEOTIDE SEQUENCE</scope>
    <source>
        <strain evidence="1">B1-20833</strain>
    </source>
</reference>
<dbReference type="AlphaFoldDB" id="A0A9D9ESL5"/>
<sequence length="115" mass="13279">MCRCTKEFFIGITPGYVSGTSSNPSKMIYGSSLLYREESWTDKKNAISVSIDAGMCLNYSIWRFDIKVMPAFHYNLTANYIYNKSTVEEDIVVREYTRPLHWFFSLSGGVAYRIE</sequence>
<dbReference type="Proteomes" id="UP000823661">
    <property type="component" value="Unassembled WGS sequence"/>
</dbReference>
<evidence type="ECO:0000313" key="1">
    <source>
        <dbReference type="EMBL" id="MBO8452215.1"/>
    </source>
</evidence>
<dbReference type="EMBL" id="JADIMI010000050">
    <property type="protein sequence ID" value="MBO8452215.1"/>
    <property type="molecule type" value="Genomic_DNA"/>
</dbReference>
<organism evidence="1 2">
    <name type="scientific">Candidatus Cryptobacteroides intestinavium</name>
    <dbReference type="NCBI Taxonomy" id="2840766"/>
    <lineage>
        <taxon>Bacteria</taxon>
        <taxon>Pseudomonadati</taxon>
        <taxon>Bacteroidota</taxon>
        <taxon>Bacteroidia</taxon>
        <taxon>Bacteroidales</taxon>
        <taxon>Candidatus Cryptobacteroides</taxon>
    </lineage>
</organism>
<evidence type="ECO:0000313" key="2">
    <source>
        <dbReference type="Proteomes" id="UP000823661"/>
    </source>
</evidence>
<name>A0A9D9ESL5_9BACT</name>
<accession>A0A9D9ESL5</accession>
<comment type="caution">
    <text evidence="1">The sequence shown here is derived from an EMBL/GenBank/DDBJ whole genome shotgun (WGS) entry which is preliminary data.</text>
</comment>